<evidence type="ECO:0000313" key="2">
    <source>
        <dbReference type="EMBL" id="MET1257456.1"/>
    </source>
</evidence>
<sequence length="135" mass="15054">MKQILISIFLMIFSSFSLACAMPISGDKYNALIEITKAETDYHVNEFGYTVKFPSIVEGQKLEFAAFYIASLTDKEFDNHIRIPIDIKKQGKFSVGYVAVMGKLDSNITVSVSWGRGGICPVSAHKTIKHNQSKQ</sequence>
<dbReference type="Proteomes" id="UP001548189">
    <property type="component" value="Unassembled WGS sequence"/>
</dbReference>
<comment type="caution">
    <text evidence="2">The sequence shown here is derived from an EMBL/GenBank/DDBJ whole genome shotgun (WGS) entry which is preliminary data.</text>
</comment>
<evidence type="ECO:0000313" key="3">
    <source>
        <dbReference type="Proteomes" id="UP001548189"/>
    </source>
</evidence>
<evidence type="ECO:0000256" key="1">
    <source>
        <dbReference type="SAM" id="SignalP"/>
    </source>
</evidence>
<feature type="chain" id="PRO_5046828886" evidence="1">
    <location>
        <begin position="20"/>
        <end position="135"/>
    </location>
</feature>
<proteinExistence type="predicted"/>
<feature type="signal peptide" evidence="1">
    <location>
        <begin position="1"/>
        <end position="19"/>
    </location>
</feature>
<gene>
    <name evidence="2" type="ORF">ABVT43_20160</name>
</gene>
<accession>A0ABV2BZX1</accession>
<name>A0ABV2BZX1_9GAMM</name>
<reference evidence="2 3" key="1">
    <citation type="submission" date="2024-06" db="EMBL/GenBank/DDBJ databases">
        <authorList>
            <person name="Li F."/>
        </authorList>
    </citation>
    <scope>NUCLEOTIDE SEQUENCE [LARGE SCALE GENOMIC DNA]</scope>
    <source>
        <strain evidence="2 3">GXAS 311</strain>
    </source>
</reference>
<organism evidence="2 3">
    <name type="scientific">Aliikangiella maris</name>
    <dbReference type="NCBI Taxonomy" id="3162458"/>
    <lineage>
        <taxon>Bacteria</taxon>
        <taxon>Pseudomonadati</taxon>
        <taxon>Pseudomonadota</taxon>
        <taxon>Gammaproteobacteria</taxon>
        <taxon>Oceanospirillales</taxon>
        <taxon>Pleioneaceae</taxon>
        <taxon>Aliikangiella</taxon>
    </lineage>
</organism>
<keyword evidence="1" id="KW-0732">Signal</keyword>
<dbReference type="PROSITE" id="PS51257">
    <property type="entry name" value="PROKAR_LIPOPROTEIN"/>
    <property type="match status" value="1"/>
</dbReference>
<dbReference type="EMBL" id="JBEVCJ010000071">
    <property type="protein sequence ID" value="MET1257456.1"/>
    <property type="molecule type" value="Genomic_DNA"/>
</dbReference>
<dbReference type="RefSeq" id="WP_353898039.1">
    <property type="nucleotide sequence ID" value="NZ_JBEVCJ010000071.1"/>
</dbReference>
<protein>
    <submittedName>
        <fullName evidence="2">Uncharacterized protein</fullName>
    </submittedName>
</protein>
<keyword evidence="3" id="KW-1185">Reference proteome</keyword>